<evidence type="ECO:0000256" key="4">
    <source>
        <dbReference type="ARBA" id="ARBA00022496"/>
    </source>
</evidence>
<organism evidence="14 15">
    <name type="scientific">Filimonas effusa</name>
    <dbReference type="NCBI Taxonomy" id="2508721"/>
    <lineage>
        <taxon>Bacteria</taxon>
        <taxon>Pseudomonadati</taxon>
        <taxon>Bacteroidota</taxon>
        <taxon>Chitinophagia</taxon>
        <taxon>Chitinophagales</taxon>
        <taxon>Chitinophagaceae</taxon>
        <taxon>Filimonas</taxon>
    </lineage>
</organism>
<evidence type="ECO:0000256" key="10">
    <source>
        <dbReference type="ARBA" id="ARBA00023237"/>
    </source>
</evidence>
<evidence type="ECO:0000256" key="8">
    <source>
        <dbReference type="ARBA" id="ARBA00023065"/>
    </source>
</evidence>
<proteinExistence type="inferred from homology"/>
<keyword evidence="10 11" id="KW-0998">Cell outer membrane</keyword>
<dbReference type="Pfam" id="PF07715">
    <property type="entry name" value="Plug"/>
    <property type="match status" value="1"/>
</dbReference>
<dbReference type="InterPro" id="IPR008969">
    <property type="entry name" value="CarboxyPept-like_regulatory"/>
</dbReference>
<dbReference type="OrthoDB" id="9761152at2"/>
<keyword evidence="3 11" id="KW-1134">Transmembrane beta strand</keyword>
<evidence type="ECO:0000256" key="1">
    <source>
        <dbReference type="ARBA" id="ARBA00004571"/>
    </source>
</evidence>
<dbReference type="PANTHER" id="PTHR32552">
    <property type="entry name" value="FERRICHROME IRON RECEPTOR-RELATED"/>
    <property type="match status" value="1"/>
</dbReference>
<evidence type="ECO:0000313" key="14">
    <source>
        <dbReference type="EMBL" id="RXK85347.1"/>
    </source>
</evidence>
<evidence type="ECO:0000256" key="7">
    <source>
        <dbReference type="ARBA" id="ARBA00023004"/>
    </source>
</evidence>
<evidence type="ECO:0000313" key="15">
    <source>
        <dbReference type="Proteomes" id="UP000290545"/>
    </source>
</evidence>
<keyword evidence="5 11" id="KW-0812">Transmembrane</keyword>
<dbReference type="Gene3D" id="2.40.170.20">
    <property type="entry name" value="TonB-dependent receptor, beta-barrel domain"/>
    <property type="match status" value="1"/>
</dbReference>
<keyword evidence="15" id="KW-1185">Reference proteome</keyword>
<accession>A0A4Q1D7S0</accession>
<dbReference type="Proteomes" id="UP000290545">
    <property type="component" value="Unassembled WGS sequence"/>
</dbReference>
<gene>
    <name evidence="14" type="ORF">ESB13_00540</name>
</gene>
<keyword evidence="7" id="KW-0408">Iron</keyword>
<dbReference type="Pfam" id="PF13620">
    <property type="entry name" value="CarboxypepD_reg"/>
    <property type="match status" value="1"/>
</dbReference>
<dbReference type="RefSeq" id="WP_129001099.1">
    <property type="nucleotide sequence ID" value="NZ_SDHZ01000001.1"/>
</dbReference>
<dbReference type="EMBL" id="SDHZ01000001">
    <property type="protein sequence ID" value="RXK85347.1"/>
    <property type="molecule type" value="Genomic_DNA"/>
</dbReference>
<comment type="caution">
    <text evidence="14">The sequence shown here is derived from an EMBL/GenBank/DDBJ whole genome shotgun (WGS) entry which is preliminary data.</text>
</comment>
<dbReference type="InterPro" id="IPR036942">
    <property type="entry name" value="Beta-barrel_TonB_sf"/>
</dbReference>
<dbReference type="SUPFAM" id="SSF49464">
    <property type="entry name" value="Carboxypeptidase regulatory domain-like"/>
    <property type="match status" value="1"/>
</dbReference>
<keyword evidence="8" id="KW-0406">Ion transport</keyword>
<feature type="domain" description="TonB-dependent receptor plug" evidence="13">
    <location>
        <begin position="116"/>
        <end position="223"/>
    </location>
</feature>
<dbReference type="GO" id="GO:0009279">
    <property type="term" value="C:cell outer membrane"/>
    <property type="evidence" value="ECO:0007669"/>
    <property type="project" value="UniProtKB-SubCell"/>
</dbReference>
<dbReference type="InterPro" id="IPR037066">
    <property type="entry name" value="Plug_dom_sf"/>
</dbReference>
<keyword evidence="14" id="KW-0675">Receptor</keyword>
<evidence type="ECO:0000256" key="9">
    <source>
        <dbReference type="ARBA" id="ARBA00023136"/>
    </source>
</evidence>
<dbReference type="Gene3D" id="2.60.40.1120">
    <property type="entry name" value="Carboxypeptidase-like, regulatory domain"/>
    <property type="match status" value="1"/>
</dbReference>
<sequence length="795" mass="89427">MKYLSGMILALFTTLLGFAQTPLEGIITDSRNQPVEGVTITLSQNGRKWTSASTNTGNFSFSAAAGSYELTLEATGKKMIRQHIVLPVPGLQRFRMEDQAFLLEPLEVRSIRASDRAPFTKTNIGKEQIARVNLGQDLPFLLNQTPSVIVASDAGNGIGYTSMRIRGSDVTRINVTLNGIPYNDAESQGSFFVDLPDLASSANSIQIQRGVGTSTNGAGAFGATVNITTNEFNEKAYAESNNNFGSFNTWKNTLKAGSGLINGHFTVDARLSRLKSDGYIDRASSDLKALYLSSAYLSDNTTVRFNIITGTEKTYQAWYGVPEAYRDTYRTYNAAGTEKEGEPYNNQTDNYQQDHYQLFLNQNLGRSWTLNVASFLSRGKGYYEEYKAKQALPNYGLPGFNVGNQVLDTTDLVRDRWLDNYYYGQTFSVQSRNASNEFTIGGSWTIYDGGHYGEVIWAQAGAPKNHRYYDLDAKKTDLNIYTKWLHQLNNNWSLFADLQYKHVVYNMYGFQDNPSLIVKRNFNFVNPKAGISYRKNNWNAYLSYAMANKEPNRDDFEAAQQQQPRKETLHDFELGIEEKTSKYSWSATGYYMLYNNQLVQTGARNDVGAYTRINVPNSYRLGIELQGSVNLNRWVAIQGNAAFSRNKIKSFTNYLTIYNDDFEHVGEEGTAYSNTDISFSPSIVAGGSIILTPVKQLEIGLPAKYVSKQYMDNTQKAERSLRDYYVQDARVIYTIKNFLFNEWNITGYVNNVFNRKYEATGAAYPGIAAGYGPYEDNYYTTMAGTNFMVAVNIRL</sequence>
<reference evidence="14 15" key="1">
    <citation type="submission" date="2019-01" db="EMBL/GenBank/DDBJ databases">
        <title>Filimonas sp. strain TTM-71.</title>
        <authorList>
            <person name="Chen W.-M."/>
        </authorList>
    </citation>
    <scope>NUCLEOTIDE SEQUENCE [LARGE SCALE GENOMIC DNA]</scope>
    <source>
        <strain evidence="14 15">TTM-71</strain>
    </source>
</reference>
<protein>
    <submittedName>
        <fullName evidence="14">TonB-dependent receptor</fullName>
    </submittedName>
</protein>
<dbReference type="AlphaFoldDB" id="A0A4Q1D7S0"/>
<keyword evidence="6 12" id="KW-0732">Signal</keyword>
<dbReference type="Gene3D" id="2.170.130.10">
    <property type="entry name" value="TonB-dependent receptor, plug domain"/>
    <property type="match status" value="1"/>
</dbReference>
<evidence type="ECO:0000256" key="11">
    <source>
        <dbReference type="PROSITE-ProRule" id="PRU01360"/>
    </source>
</evidence>
<dbReference type="SUPFAM" id="SSF56935">
    <property type="entry name" value="Porins"/>
    <property type="match status" value="1"/>
</dbReference>
<name>A0A4Q1D7S0_9BACT</name>
<feature type="signal peptide" evidence="12">
    <location>
        <begin position="1"/>
        <end position="19"/>
    </location>
</feature>
<dbReference type="GO" id="GO:0015344">
    <property type="term" value="F:siderophore uptake transmembrane transporter activity"/>
    <property type="evidence" value="ECO:0007669"/>
    <property type="project" value="TreeGrafter"/>
</dbReference>
<evidence type="ECO:0000256" key="6">
    <source>
        <dbReference type="ARBA" id="ARBA00022729"/>
    </source>
</evidence>
<dbReference type="InterPro" id="IPR039426">
    <property type="entry name" value="TonB-dep_rcpt-like"/>
</dbReference>
<dbReference type="PROSITE" id="PS52016">
    <property type="entry name" value="TONB_DEPENDENT_REC_3"/>
    <property type="match status" value="1"/>
</dbReference>
<keyword evidence="9 11" id="KW-0472">Membrane</keyword>
<comment type="subcellular location">
    <subcellularLocation>
        <location evidence="1 11">Cell outer membrane</location>
        <topology evidence="1 11">Multi-pass membrane protein</topology>
    </subcellularLocation>
</comment>
<evidence type="ECO:0000259" key="13">
    <source>
        <dbReference type="Pfam" id="PF07715"/>
    </source>
</evidence>
<keyword evidence="2 11" id="KW-0813">Transport</keyword>
<dbReference type="InterPro" id="IPR012910">
    <property type="entry name" value="Plug_dom"/>
</dbReference>
<evidence type="ECO:0000256" key="12">
    <source>
        <dbReference type="SAM" id="SignalP"/>
    </source>
</evidence>
<evidence type="ECO:0000256" key="5">
    <source>
        <dbReference type="ARBA" id="ARBA00022692"/>
    </source>
</evidence>
<comment type="similarity">
    <text evidence="11">Belongs to the TonB-dependent receptor family.</text>
</comment>
<feature type="chain" id="PRO_5020723177" evidence="12">
    <location>
        <begin position="20"/>
        <end position="795"/>
    </location>
</feature>
<keyword evidence="4" id="KW-0410">Iron transport</keyword>
<evidence type="ECO:0000256" key="3">
    <source>
        <dbReference type="ARBA" id="ARBA00022452"/>
    </source>
</evidence>
<evidence type="ECO:0000256" key="2">
    <source>
        <dbReference type="ARBA" id="ARBA00022448"/>
    </source>
</evidence>
<dbReference type="PANTHER" id="PTHR32552:SF68">
    <property type="entry name" value="FERRICHROME OUTER MEMBRANE TRANSPORTER_PHAGE RECEPTOR"/>
    <property type="match status" value="1"/>
</dbReference>